<name>A0ABN7BGG4_9HEMI</name>
<sequence length="93" mass="9605">MVGMNEMMKKEPYTRRIGVSPRSSWGNRCGMGAGGGVMVVGVGEHKGRKGGTAGGRGSSRGGEHGKQRSLCQQRYGDHGNGEPTASSPGLTVS</sequence>
<keyword evidence="3" id="KW-1185">Reference proteome</keyword>
<protein>
    <submittedName>
        <fullName evidence="2">Uncharacterized protein</fullName>
    </submittedName>
</protein>
<accession>A0ABN7BGG4</accession>
<evidence type="ECO:0000313" key="3">
    <source>
        <dbReference type="Proteomes" id="UP001307889"/>
    </source>
</evidence>
<feature type="region of interest" description="Disordered" evidence="1">
    <location>
        <begin position="1"/>
        <end position="26"/>
    </location>
</feature>
<evidence type="ECO:0000313" key="2">
    <source>
        <dbReference type="EMBL" id="BET03374.1"/>
    </source>
</evidence>
<feature type="compositionally biased region" description="Gly residues" evidence="1">
    <location>
        <begin position="50"/>
        <end position="60"/>
    </location>
</feature>
<dbReference type="Proteomes" id="UP001307889">
    <property type="component" value="Chromosome 16"/>
</dbReference>
<proteinExistence type="predicted"/>
<gene>
    <name evidence="2" type="ORF">NTJ_16192</name>
</gene>
<evidence type="ECO:0000256" key="1">
    <source>
        <dbReference type="SAM" id="MobiDB-lite"/>
    </source>
</evidence>
<feature type="compositionally biased region" description="Polar residues" evidence="1">
    <location>
        <begin position="83"/>
        <end position="93"/>
    </location>
</feature>
<organism evidence="2 3">
    <name type="scientific">Nesidiocoris tenuis</name>
    <dbReference type="NCBI Taxonomy" id="355587"/>
    <lineage>
        <taxon>Eukaryota</taxon>
        <taxon>Metazoa</taxon>
        <taxon>Ecdysozoa</taxon>
        <taxon>Arthropoda</taxon>
        <taxon>Hexapoda</taxon>
        <taxon>Insecta</taxon>
        <taxon>Pterygota</taxon>
        <taxon>Neoptera</taxon>
        <taxon>Paraneoptera</taxon>
        <taxon>Hemiptera</taxon>
        <taxon>Heteroptera</taxon>
        <taxon>Panheteroptera</taxon>
        <taxon>Cimicomorpha</taxon>
        <taxon>Miridae</taxon>
        <taxon>Dicyphina</taxon>
        <taxon>Nesidiocoris</taxon>
    </lineage>
</organism>
<feature type="region of interest" description="Disordered" evidence="1">
    <location>
        <begin position="40"/>
        <end position="93"/>
    </location>
</feature>
<reference evidence="2 3" key="1">
    <citation type="submission" date="2023-09" db="EMBL/GenBank/DDBJ databases">
        <title>Nesidiocoris tenuis whole genome shotgun sequence.</title>
        <authorList>
            <person name="Shibata T."/>
            <person name="Shimoda M."/>
            <person name="Kobayashi T."/>
            <person name="Uehara T."/>
        </authorList>
    </citation>
    <scope>NUCLEOTIDE SEQUENCE [LARGE SCALE GENOMIC DNA]</scope>
    <source>
        <strain evidence="2 3">Japan</strain>
    </source>
</reference>
<dbReference type="EMBL" id="AP028924">
    <property type="protein sequence ID" value="BET03374.1"/>
    <property type="molecule type" value="Genomic_DNA"/>
</dbReference>